<organism evidence="1 2">
    <name type="scientific">Roseovarius litorisediminis</name>
    <dbReference type="NCBI Taxonomy" id="1312363"/>
    <lineage>
        <taxon>Bacteria</taxon>
        <taxon>Pseudomonadati</taxon>
        <taxon>Pseudomonadota</taxon>
        <taxon>Alphaproteobacteria</taxon>
        <taxon>Rhodobacterales</taxon>
        <taxon>Roseobacteraceae</taxon>
        <taxon>Roseovarius</taxon>
    </lineage>
</organism>
<evidence type="ECO:0008006" key="3">
    <source>
        <dbReference type="Google" id="ProtNLM"/>
    </source>
</evidence>
<name>A0A1Y5RIB8_9RHOB</name>
<dbReference type="Proteomes" id="UP000193827">
    <property type="component" value="Unassembled WGS sequence"/>
</dbReference>
<keyword evidence="2" id="KW-1185">Reference proteome</keyword>
<dbReference type="EMBL" id="FWFL01000002">
    <property type="protein sequence ID" value="SLN18193.1"/>
    <property type="molecule type" value="Genomic_DNA"/>
</dbReference>
<dbReference type="RefSeq" id="WP_085891009.1">
    <property type="nucleotide sequence ID" value="NZ_FWFL01000002.1"/>
</dbReference>
<proteinExistence type="predicted"/>
<protein>
    <recommendedName>
        <fullName evidence="3">Alpha/beta hydrolase family protein</fullName>
    </recommendedName>
</protein>
<dbReference type="InterPro" id="IPR029058">
    <property type="entry name" value="AB_hydrolase_fold"/>
</dbReference>
<dbReference type="OrthoDB" id="7840740at2"/>
<sequence length="251" mass="28677">MQTETSKQQEVFETIYEKGDLRIEALAGTSRRLVVSFTSLALKPGTWPRKEFVKIARMGGENHMICATDRGCSWFNGDGIAERVTEGVTSYVNAHGIEDVTAVGTSMGGYSALQFSRLYPIRAALAFAPQFSPDPTLVPQEVRWMEYRGKIRQWPFRSIEGLPEKHTDFFIVHGESEEERYHWKRFPKGKKVTHFILGNVGHKMDTLRKGGRLKRLVAAVINNDTEMFQRVARRAGGSLRDEYERQNERAY</sequence>
<accession>A0A1Y5RIB8</accession>
<gene>
    <name evidence="1" type="ORF">PEL8287_00724</name>
</gene>
<dbReference type="AlphaFoldDB" id="A0A1Y5RIB8"/>
<dbReference type="Gene3D" id="3.40.50.1820">
    <property type="entry name" value="alpha/beta hydrolase"/>
    <property type="match status" value="1"/>
</dbReference>
<reference evidence="1 2" key="1">
    <citation type="submission" date="2017-03" db="EMBL/GenBank/DDBJ databases">
        <authorList>
            <person name="Afonso C.L."/>
            <person name="Miller P.J."/>
            <person name="Scott M.A."/>
            <person name="Spackman E."/>
            <person name="Goraichik I."/>
            <person name="Dimitrov K.M."/>
            <person name="Suarez D.L."/>
            <person name="Swayne D.E."/>
        </authorList>
    </citation>
    <scope>NUCLEOTIDE SEQUENCE [LARGE SCALE GENOMIC DNA]</scope>
    <source>
        <strain evidence="1 2">CECT 8287</strain>
    </source>
</reference>
<dbReference type="SUPFAM" id="SSF53474">
    <property type="entry name" value="alpha/beta-Hydrolases"/>
    <property type="match status" value="1"/>
</dbReference>
<evidence type="ECO:0000313" key="1">
    <source>
        <dbReference type="EMBL" id="SLN18193.1"/>
    </source>
</evidence>
<evidence type="ECO:0000313" key="2">
    <source>
        <dbReference type="Proteomes" id="UP000193827"/>
    </source>
</evidence>